<evidence type="ECO:0000313" key="1">
    <source>
        <dbReference type="EMBL" id="KAL1561724.1"/>
    </source>
</evidence>
<gene>
    <name evidence="1" type="ORF">AAHA92_04389</name>
</gene>
<reference evidence="1 2" key="1">
    <citation type="submission" date="2024-06" db="EMBL/GenBank/DDBJ databases">
        <title>A chromosome level genome sequence of Diviner's sage (Salvia divinorum).</title>
        <authorList>
            <person name="Ford S.A."/>
            <person name="Ro D.-K."/>
            <person name="Ness R.W."/>
            <person name="Phillips M.A."/>
        </authorList>
    </citation>
    <scope>NUCLEOTIDE SEQUENCE [LARGE SCALE GENOMIC DNA]</scope>
    <source>
        <strain evidence="1">SAF-2024a</strain>
        <tissue evidence="1">Leaf</tissue>
    </source>
</reference>
<accession>A0ABD1HZ23</accession>
<keyword evidence="2" id="KW-1185">Reference proteome</keyword>
<dbReference type="Proteomes" id="UP001567538">
    <property type="component" value="Unassembled WGS sequence"/>
</dbReference>
<organism evidence="1 2">
    <name type="scientific">Salvia divinorum</name>
    <name type="common">Maria pastora</name>
    <name type="synonym">Diviner's sage</name>
    <dbReference type="NCBI Taxonomy" id="28513"/>
    <lineage>
        <taxon>Eukaryota</taxon>
        <taxon>Viridiplantae</taxon>
        <taxon>Streptophyta</taxon>
        <taxon>Embryophyta</taxon>
        <taxon>Tracheophyta</taxon>
        <taxon>Spermatophyta</taxon>
        <taxon>Magnoliopsida</taxon>
        <taxon>eudicotyledons</taxon>
        <taxon>Gunneridae</taxon>
        <taxon>Pentapetalae</taxon>
        <taxon>asterids</taxon>
        <taxon>lamiids</taxon>
        <taxon>Lamiales</taxon>
        <taxon>Lamiaceae</taxon>
        <taxon>Nepetoideae</taxon>
        <taxon>Mentheae</taxon>
        <taxon>Salviinae</taxon>
        <taxon>Salvia</taxon>
        <taxon>Salvia subgen. Calosphace</taxon>
    </lineage>
</organism>
<dbReference type="AlphaFoldDB" id="A0ABD1HZ23"/>
<protein>
    <submittedName>
        <fullName evidence="1">Uncharacterized protein</fullName>
    </submittedName>
</protein>
<sequence length="82" mass="9577">MQLEWDVPGTNMVLHDGDEEQKTHIYAVQYFTQMDYCCDLVRFHHSKKENCSEVFPCRSPTSSAEDLIFFHDLKGSAGIWDF</sequence>
<name>A0ABD1HZ23_SALDI</name>
<comment type="caution">
    <text evidence="1">The sequence shown here is derived from an EMBL/GenBank/DDBJ whole genome shotgun (WGS) entry which is preliminary data.</text>
</comment>
<dbReference type="EMBL" id="JBEAFC010000003">
    <property type="protein sequence ID" value="KAL1561724.1"/>
    <property type="molecule type" value="Genomic_DNA"/>
</dbReference>
<evidence type="ECO:0000313" key="2">
    <source>
        <dbReference type="Proteomes" id="UP001567538"/>
    </source>
</evidence>
<proteinExistence type="predicted"/>